<accession>A0A7E4VKL6</accession>
<evidence type="ECO:0000313" key="3">
    <source>
        <dbReference type="Proteomes" id="UP000492821"/>
    </source>
</evidence>
<feature type="region of interest" description="Disordered" evidence="2">
    <location>
        <begin position="16"/>
        <end position="48"/>
    </location>
</feature>
<organism evidence="3 4">
    <name type="scientific">Panagrellus redivivus</name>
    <name type="common">Microworm</name>
    <dbReference type="NCBI Taxonomy" id="6233"/>
    <lineage>
        <taxon>Eukaryota</taxon>
        <taxon>Metazoa</taxon>
        <taxon>Ecdysozoa</taxon>
        <taxon>Nematoda</taxon>
        <taxon>Chromadorea</taxon>
        <taxon>Rhabditida</taxon>
        <taxon>Tylenchina</taxon>
        <taxon>Panagrolaimomorpha</taxon>
        <taxon>Panagrolaimoidea</taxon>
        <taxon>Panagrolaimidae</taxon>
        <taxon>Panagrellus</taxon>
    </lineage>
</organism>
<proteinExistence type="predicted"/>
<evidence type="ECO:0000256" key="2">
    <source>
        <dbReference type="SAM" id="MobiDB-lite"/>
    </source>
</evidence>
<feature type="region of interest" description="Disordered" evidence="2">
    <location>
        <begin position="68"/>
        <end position="131"/>
    </location>
</feature>
<evidence type="ECO:0000313" key="4">
    <source>
        <dbReference type="WBParaSite" id="Pan_g22012.t2"/>
    </source>
</evidence>
<keyword evidence="1" id="KW-0175">Coiled coil</keyword>
<dbReference type="AlphaFoldDB" id="A0A7E4VKL6"/>
<feature type="compositionally biased region" description="Acidic residues" evidence="2">
    <location>
        <begin position="20"/>
        <end position="31"/>
    </location>
</feature>
<name>A0A7E4VKL6_PANRE</name>
<reference evidence="3" key="1">
    <citation type="journal article" date="2013" name="Genetics">
        <title>The draft genome and transcriptome of Panagrellus redivivus are shaped by the harsh demands of a free-living lifestyle.</title>
        <authorList>
            <person name="Srinivasan J."/>
            <person name="Dillman A.R."/>
            <person name="Macchietto M.G."/>
            <person name="Heikkinen L."/>
            <person name="Lakso M."/>
            <person name="Fracchia K.M."/>
            <person name="Antoshechkin I."/>
            <person name="Mortazavi A."/>
            <person name="Wong G."/>
            <person name="Sternberg P.W."/>
        </authorList>
    </citation>
    <scope>NUCLEOTIDE SEQUENCE [LARGE SCALE GENOMIC DNA]</scope>
    <source>
        <strain evidence="3">MT8872</strain>
    </source>
</reference>
<reference evidence="4" key="2">
    <citation type="submission" date="2020-10" db="UniProtKB">
        <authorList>
            <consortium name="WormBaseParasite"/>
        </authorList>
    </citation>
    <scope>IDENTIFICATION</scope>
</reference>
<feature type="coiled-coil region" evidence="1">
    <location>
        <begin position="200"/>
        <end position="234"/>
    </location>
</feature>
<protein>
    <submittedName>
        <fullName evidence="4">BZIP domain-containing protein</fullName>
    </submittedName>
</protein>
<dbReference type="Proteomes" id="UP000492821">
    <property type="component" value="Unassembled WGS sequence"/>
</dbReference>
<dbReference type="WBParaSite" id="Pan_g22012.t2">
    <property type="protein sequence ID" value="Pan_g22012.t2"/>
    <property type="gene ID" value="Pan_g22012"/>
</dbReference>
<evidence type="ECO:0000256" key="1">
    <source>
        <dbReference type="SAM" id="Coils"/>
    </source>
</evidence>
<sequence length="241" mass="27762">MKLLHRLNPFRGKALAVNNDDNEDTGDDYDEFQFPLNPPPRITSSPESMKTVRATFLDDMFLDKPASAYHVPTKPRDRRPLRSCPGDIEDPSDSSEFDKIEAFRRQNQRKKLTSVPLDPPPPAKRIPGRASKKTVCFADEKPNVKSDALSPVSAVLRKYRIPTHHPDTPITNTVHYSKYKDCKRRCYDAEVMRNYSEGMLKRAYTENNRLIDEISKLKCKNDLLKSRLAQLEAQSKYNCKY</sequence>
<keyword evidence="3" id="KW-1185">Reference proteome</keyword>